<dbReference type="FunFam" id="1.20.1070.10:FF:000219">
    <property type="entry name" value="Opsin 5-like 2"/>
    <property type="match status" value="1"/>
</dbReference>
<feature type="transmembrane region" description="Helical" evidence="15">
    <location>
        <begin position="58"/>
        <end position="82"/>
    </location>
</feature>
<keyword evidence="6 15" id="KW-1133">Transmembrane helix</keyword>
<name>A0A3B3ZIE8_9GOBI</name>
<evidence type="ECO:0000256" key="1">
    <source>
        <dbReference type="ARBA" id="ARBA00004141"/>
    </source>
</evidence>
<dbReference type="SUPFAM" id="SSF81321">
    <property type="entry name" value="Family A G protein-coupled receptor-like"/>
    <property type="match status" value="1"/>
</dbReference>
<reference evidence="17" key="2">
    <citation type="submission" date="2025-09" db="UniProtKB">
        <authorList>
            <consortium name="Ensembl"/>
        </authorList>
    </citation>
    <scope>IDENTIFICATION</scope>
</reference>
<keyword evidence="7" id="KW-0157">Chromophore</keyword>
<dbReference type="InterPro" id="IPR000276">
    <property type="entry name" value="GPCR_Rhodpsn"/>
</dbReference>
<evidence type="ECO:0000256" key="13">
    <source>
        <dbReference type="ARBA" id="ARBA00023224"/>
    </source>
</evidence>
<dbReference type="Ensembl" id="ENSPMGT00000004640.1">
    <property type="protein sequence ID" value="ENSPMGP00000004373.1"/>
    <property type="gene ID" value="ENSPMGG00000003695.1"/>
</dbReference>
<dbReference type="CDD" id="cd15074">
    <property type="entry name" value="7tmA_Opsin5_neuropsin"/>
    <property type="match status" value="1"/>
</dbReference>
<organism evidence="17 18">
    <name type="scientific">Periophthalmus magnuspinnatus</name>
    <dbReference type="NCBI Taxonomy" id="409849"/>
    <lineage>
        <taxon>Eukaryota</taxon>
        <taxon>Metazoa</taxon>
        <taxon>Chordata</taxon>
        <taxon>Craniata</taxon>
        <taxon>Vertebrata</taxon>
        <taxon>Euteleostomi</taxon>
        <taxon>Actinopterygii</taxon>
        <taxon>Neopterygii</taxon>
        <taxon>Teleostei</taxon>
        <taxon>Neoteleostei</taxon>
        <taxon>Acanthomorphata</taxon>
        <taxon>Gobiaria</taxon>
        <taxon>Gobiiformes</taxon>
        <taxon>Gobioidei</taxon>
        <taxon>Gobiidae</taxon>
        <taxon>Oxudercinae</taxon>
        <taxon>Periophthalmus</taxon>
    </lineage>
</organism>
<evidence type="ECO:0000313" key="17">
    <source>
        <dbReference type="Ensembl" id="ENSPMGP00000004373.1"/>
    </source>
</evidence>
<evidence type="ECO:0000256" key="12">
    <source>
        <dbReference type="ARBA" id="ARBA00023180"/>
    </source>
</evidence>
<dbReference type="InterPro" id="IPR017452">
    <property type="entry name" value="GPCR_Rhodpsn_7TM"/>
</dbReference>
<keyword evidence="4 15" id="KW-0812">Transmembrane</keyword>
<evidence type="ECO:0000256" key="2">
    <source>
        <dbReference type="ARBA" id="ARBA00022543"/>
    </source>
</evidence>
<evidence type="ECO:0000256" key="7">
    <source>
        <dbReference type="ARBA" id="ARBA00022991"/>
    </source>
</evidence>
<dbReference type="PRINTS" id="PR01244">
    <property type="entry name" value="PEROPSIN"/>
</dbReference>
<dbReference type="PROSITE" id="PS00238">
    <property type="entry name" value="OPSIN"/>
    <property type="match status" value="1"/>
</dbReference>
<dbReference type="GO" id="GO:0004930">
    <property type="term" value="F:G protein-coupled receptor activity"/>
    <property type="evidence" value="ECO:0007669"/>
    <property type="project" value="UniProtKB-KW"/>
</dbReference>
<dbReference type="Gene3D" id="1.20.1070.10">
    <property type="entry name" value="Rhodopsin 7-helix transmembrane proteins"/>
    <property type="match status" value="1"/>
</dbReference>
<keyword evidence="10" id="KW-1015">Disulfide bond</keyword>
<dbReference type="GO" id="GO:0009881">
    <property type="term" value="F:photoreceptor activity"/>
    <property type="evidence" value="ECO:0007669"/>
    <property type="project" value="UniProtKB-KW"/>
</dbReference>
<keyword evidence="18" id="KW-1185">Reference proteome</keyword>
<keyword evidence="2" id="KW-0600">Photoreceptor protein</keyword>
<evidence type="ECO:0000256" key="5">
    <source>
        <dbReference type="ARBA" id="ARBA00022925"/>
    </source>
</evidence>
<reference evidence="17" key="1">
    <citation type="submission" date="2025-08" db="UniProtKB">
        <authorList>
            <consortium name="Ensembl"/>
        </authorList>
    </citation>
    <scope>IDENTIFICATION</scope>
</reference>
<comment type="subcellular location">
    <subcellularLocation>
        <location evidence="1">Membrane</location>
        <topology evidence="1">Multi-pass membrane protein</topology>
    </subcellularLocation>
</comment>
<dbReference type="InterPro" id="IPR050125">
    <property type="entry name" value="GPCR_opsins"/>
</dbReference>
<dbReference type="GO" id="GO:0007602">
    <property type="term" value="P:phototransduction"/>
    <property type="evidence" value="ECO:0007669"/>
    <property type="project" value="UniProtKB-KW"/>
</dbReference>
<dbReference type="InterPro" id="IPR027430">
    <property type="entry name" value="Retinal_BS"/>
</dbReference>
<feature type="region of interest" description="Disordered" evidence="14">
    <location>
        <begin position="314"/>
        <end position="333"/>
    </location>
</feature>
<evidence type="ECO:0000256" key="4">
    <source>
        <dbReference type="ARBA" id="ARBA00022692"/>
    </source>
</evidence>
<evidence type="ECO:0000256" key="15">
    <source>
        <dbReference type="SAM" id="Phobius"/>
    </source>
</evidence>
<feature type="transmembrane region" description="Helical" evidence="15">
    <location>
        <begin position="136"/>
        <end position="156"/>
    </location>
</feature>
<evidence type="ECO:0000256" key="11">
    <source>
        <dbReference type="ARBA" id="ARBA00023170"/>
    </source>
</evidence>
<dbReference type="GO" id="GO:0016020">
    <property type="term" value="C:membrane"/>
    <property type="evidence" value="ECO:0007669"/>
    <property type="project" value="UniProtKB-SubCell"/>
</dbReference>
<keyword evidence="3" id="KW-0716">Sensory transduction</keyword>
<dbReference type="STRING" id="409849.ENSPMGP00000004373"/>
<proteinExistence type="predicted"/>
<keyword evidence="12" id="KW-0325">Glycoprotein</keyword>
<protein>
    <recommendedName>
        <fullName evidence="16">G-protein coupled receptors family 1 profile domain-containing protein</fullName>
    </recommendedName>
</protein>
<feature type="transmembrane region" description="Helical" evidence="15">
    <location>
        <begin position="183"/>
        <end position="213"/>
    </location>
</feature>
<keyword evidence="5" id="KW-0681">Retinal protein</keyword>
<dbReference type="AlphaFoldDB" id="A0A3B3ZIE8"/>
<dbReference type="Pfam" id="PF00001">
    <property type="entry name" value="7tm_1"/>
    <property type="match status" value="1"/>
</dbReference>
<keyword evidence="13" id="KW-0807">Transducer</keyword>
<feature type="transmembrane region" description="Helical" evidence="15">
    <location>
        <begin position="25"/>
        <end position="46"/>
    </location>
</feature>
<keyword evidence="8" id="KW-0297">G-protein coupled receptor</keyword>
<feature type="transmembrane region" description="Helical" evidence="15">
    <location>
        <begin position="94"/>
        <end position="124"/>
    </location>
</feature>
<sequence length="402" mass="43163">MENSSDTSALFVSSISKEHDVLMGAVYTVFCVLSLTGNGVLLLVAYQKRSTLKPAEYFIINLSISDLGMTLSLFPLAIPSSFSHRWLFGELVCQLYAACGVLFGLCSLTNLTALSLVCCVKVCYPNYGNKFSSSHACLLVAAVWCYAFIFAVGPLAQWGHYSAEPYGTACCIDWHAPNHEPSAMSYILCLFLFCYALPCSIIFVSYTFILLTVGGSRQAVLQHVSPQTKTANAHALIIKLSVAVCIGFLVAWTPYAAVAMWAAFGDALLVPPIAFAVAALFAKSSTIYNPLVYLLCKPNFRQCLCKDSTTLRQRISGGSPQSDPKGYSGANLPRHKDPRLPNRFSNGQQQESGACLCSSDGAAAAAGDVAPPKRTACVLTGSSCTEVMLRQDSAHISQGAFL</sequence>
<evidence type="ECO:0000313" key="18">
    <source>
        <dbReference type="Proteomes" id="UP000261520"/>
    </source>
</evidence>
<dbReference type="PANTHER" id="PTHR24240">
    <property type="entry name" value="OPSIN"/>
    <property type="match status" value="1"/>
</dbReference>
<feature type="domain" description="G-protein coupled receptors family 1 profile" evidence="16">
    <location>
        <begin position="37"/>
        <end position="293"/>
    </location>
</feature>
<evidence type="ECO:0000256" key="14">
    <source>
        <dbReference type="SAM" id="MobiDB-lite"/>
    </source>
</evidence>
<feature type="transmembrane region" description="Helical" evidence="15">
    <location>
        <begin position="233"/>
        <end position="252"/>
    </location>
</feature>
<dbReference type="InterPro" id="IPR002962">
    <property type="entry name" value="Peropsin"/>
</dbReference>
<evidence type="ECO:0000256" key="8">
    <source>
        <dbReference type="ARBA" id="ARBA00023040"/>
    </source>
</evidence>
<dbReference type="GO" id="GO:0007601">
    <property type="term" value="P:visual perception"/>
    <property type="evidence" value="ECO:0007669"/>
    <property type="project" value="InterPro"/>
</dbReference>
<keyword evidence="9 15" id="KW-0472">Membrane</keyword>
<dbReference type="Proteomes" id="UP000261520">
    <property type="component" value="Unplaced"/>
</dbReference>
<evidence type="ECO:0000256" key="10">
    <source>
        <dbReference type="ARBA" id="ARBA00023157"/>
    </source>
</evidence>
<evidence type="ECO:0000256" key="3">
    <source>
        <dbReference type="ARBA" id="ARBA00022606"/>
    </source>
</evidence>
<evidence type="ECO:0000256" key="9">
    <source>
        <dbReference type="ARBA" id="ARBA00023136"/>
    </source>
</evidence>
<evidence type="ECO:0000256" key="6">
    <source>
        <dbReference type="ARBA" id="ARBA00022989"/>
    </source>
</evidence>
<dbReference type="PRINTS" id="PR00237">
    <property type="entry name" value="GPCRRHODOPSN"/>
</dbReference>
<dbReference type="PROSITE" id="PS50262">
    <property type="entry name" value="G_PROTEIN_RECEP_F1_2"/>
    <property type="match status" value="1"/>
</dbReference>
<keyword evidence="11" id="KW-0675">Receptor</keyword>
<accession>A0A3B3ZIE8</accession>
<evidence type="ECO:0000259" key="16">
    <source>
        <dbReference type="PROSITE" id="PS50262"/>
    </source>
</evidence>